<dbReference type="Proteomes" id="UP000309997">
    <property type="component" value="Unassembled WGS sequence"/>
</dbReference>
<protein>
    <submittedName>
        <fullName evidence="1">Uncharacterized protein</fullName>
    </submittedName>
</protein>
<proteinExistence type="predicted"/>
<reference evidence="1 2" key="1">
    <citation type="journal article" date="2024" name="Plant Biotechnol. J.">
        <title>Genome and CRISPR/Cas9 system of a widespread forest tree (Populus alba) in the world.</title>
        <authorList>
            <person name="Liu Y.J."/>
            <person name="Jiang P.F."/>
            <person name="Han X.M."/>
            <person name="Li X.Y."/>
            <person name="Wang H.M."/>
            <person name="Wang Y.J."/>
            <person name="Wang X.X."/>
            <person name="Zeng Q.Y."/>
        </authorList>
    </citation>
    <scope>NUCLEOTIDE SEQUENCE [LARGE SCALE GENOMIC DNA]</scope>
    <source>
        <strain evidence="2">cv. PAL-ZL1</strain>
    </source>
</reference>
<dbReference type="EMBL" id="RCHU02000007">
    <property type="protein sequence ID" value="KAL3583987.1"/>
    <property type="molecule type" value="Genomic_DNA"/>
</dbReference>
<sequence>MGDKKIVVFTPRQGSWRQVPRNTFSSGMGISHSFSTNPLPGDVKIRARRTSLFFFDTIRVLLRQRPAPTRHKMYKN</sequence>
<gene>
    <name evidence="1" type="ORF">D5086_015048</name>
</gene>
<comment type="caution">
    <text evidence="1">The sequence shown here is derived from an EMBL/GenBank/DDBJ whole genome shotgun (WGS) entry which is preliminary data.</text>
</comment>
<evidence type="ECO:0000313" key="1">
    <source>
        <dbReference type="EMBL" id="KAL3583987.1"/>
    </source>
</evidence>
<name>A0ACC4C0S3_POPAL</name>
<organism evidence="1 2">
    <name type="scientific">Populus alba</name>
    <name type="common">White poplar</name>
    <dbReference type="NCBI Taxonomy" id="43335"/>
    <lineage>
        <taxon>Eukaryota</taxon>
        <taxon>Viridiplantae</taxon>
        <taxon>Streptophyta</taxon>
        <taxon>Embryophyta</taxon>
        <taxon>Tracheophyta</taxon>
        <taxon>Spermatophyta</taxon>
        <taxon>Magnoliopsida</taxon>
        <taxon>eudicotyledons</taxon>
        <taxon>Gunneridae</taxon>
        <taxon>Pentapetalae</taxon>
        <taxon>rosids</taxon>
        <taxon>fabids</taxon>
        <taxon>Malpighiales</taxon>
        <taxon>Salicaceae</taxon>
        <taxon>Saliceae</taxon>
        <taxon>Populus</taxon>
    </lineage>
</organism>
<evidence type="ECO:0000313" key="2">
    <source>
        <dbReference type="Proteomes" id="UP000309997"/>
    </source>
</evidence>
<accession>A0ACC4C0S3</accession>
<keyword evidence="2" id="KW-1185">Reference proteome</keyword>